<dbReference type="PROSITE" id="PS50003">
    <property type="entry name" value="PH_DOMAIN"/>
    <property type="match status" value="1"/>
</dbReference>
<dbReference type="AlphaFoldDB" id="A0A8X7NMN4"/>
<feature type="domain" description="Arf-GAP" evidence="8">
    <location>
        <begin position="691"/>
        <end position="815"/>
    </location>
</feature>
<dbReference type="GO" id="GO:0005768">
    <property type="term" value="C:endosome"/>
    <property type="evidence" value="ECO:0007669"/>
    <property type="project" value="TreeGrafter"/>
</dbReference>
<dbReference type="PANTHER" id="PTHR23180:SF160">
    <property type="entry name" value="ADP-RIBOSYLATION FACTOR GTPASE-ACTIVATING PROTEIN EFFECTOR PROTEIN 1"/>
    <property type="match status" value="1"/>
</dbReference>
<dbReference type="InterPro" id="IPR011993">
    <property type="entry name" value="PH-like_dom_sf"/>
</dbReference>
<keyword evidence="5" id="KW-0040">ANK repeat</keyword>
<dbReference type="Gene3D" id="1.20.1270.60">
    <property type="entry name" value="Arfaptin homology (AH) domain/BAR domain"/>
    <property type="match status" value="1"/>
</dbReference>
<accession>A0A8X7NMN4</accession>
<evidence type="ECO:0000256" key="3">
    <source>
        <dbReference type="ARBA" id="ARBA00022833"/>
    </source>
</evidence>
<dbReference type="PROSITE" id="PS50115">
    <property type="entry name" value="ARFGAP"/>
    <property type="match status" value="1"/>
</dbReference>
<protein>
    <recommendedName>
        <fullName evidence="5">ADP-ribosylation factor GTPase-activating protein</fullName>
    </recommendedName>
</protein>
<evidence type="ECO:0000256" key="5">
    <source>
        <dbReference type="RuleBase" id="RU369028"/>
    </source>
</evidence>
<evidence type="ECO:0000256" key="6">
    <source>
        <dbReference type="SAM" id="MobiDB-lite"/>
    </source>
</evidence>
<proteinExistence type="predicted"/>
<feature type="region of interest" description="Disordered" evidence="6">
    <location>
        <begin position="200"/>
        <end position="219"/>
    </location>
</feature>
<comment type="function">
    <text evidence="5">GTPase-activating protein for the ADP ribosylation factor family.</text>
</comment>
<dbReference type="SMART" id="SM00233">
    <property type="entry name" value="PH"/>
    <property type="match status" value="1"/>
</dbReference>
<dbReference type="GO" id="GO:0006891">
    <property type="term" value="P:intra-Golgi vesicle-mediated transport"/>
    <property type="evidence" value="ECO:0007669"/>
    <property type="project" value="TreeGrafter"/>
</dbReference>
<dbReference type="SUPFAM" id="SSF103657">
    <property type="entry name" value="BAR/IMD domain-like"/>
    <property type="match status" value="1"/>
</dbReference>
<evidence type="ECO:0000256" key="1">
    <source>
        <dbReference type="ARBA" id="ARBA00022723"/>
    </source>
</evidence>
<dbReference type="Gene3D" id="2.30.29.30">
    <property type="entry name" value="Pleckstrin-homology domain (PH domain)/Phosphotyrosine-binding domain (PTB)"/>
    <property type="match status" value="1"/>
</dbReference>
<keyword evidence="1 5" id="KW-0479">Metal-binding</keyword>
<evidence type="ECO:0000259" key="8">
    <source>
        <dbReference type="PROSITE" id="PS50115"/>
    </source>
</evidence>
<dbReference type="GO" id="GO:0005096">
    <property type="term" value="F:GTPase activator activity"/>
    <property type="evidence" value="ECO:0007669"/>
    <property type="project" value="UniProtKB-KW"/>
</dbReference>
<evidence type="ECO:0000259" key="7">
    <source>
        <dbReference type="PROSITE" id="PS50003"/>
    </source>
</evidence>
<evidence type="ECO:0000256" key="4">
    <source>
        <dbReference type="PROSITE-ProRule" id="PRU00288"/>
    </source>
</evidence>
<dbReference type="PANTHER" id="PTHR23180">
    <property type="entry name" value="CENTAURIN/ARF"/>
    <property type="match status" value="1"/>
</dbReference>
<dbReference type="InterPro" id="IPR038508">
    <property type="entry name" value="ArfGAP_dom_sf"/>
</dbReference>
<reference evidence="9" key="1">
    <citation type="submission" date="2020-03" db="EMBL/GenBank/DDBJ databases">
        <title>FDA dAtabase for Regulatory Grade micrObial Sequences (FDA-ARGOS): Supporting development and validation of Infectious Disease Dx tests.</title>
        <authorList>
            <person name="Campos J."/>
            <person name="Goldberg B."/>
            <person name="Tallon L."/>
            <person name="Sadzewicz L."/>
            <person name="Vavikolanu K."/>
            <person name="Mehta A."/>
            <person name="Aluvathingal J."/>
            <person name="Nadendla S."/>
            <person name="Nandy P."/>
            <person name="Geyer C."/>
            <person name="Yan Y."/>
            <person name="Sichtig H."/>
        </authorList>
    </citation>
    <scope>NUCLEOTIDE SEQUENCE [LARGE SCALE GENOMIC DNA]</scope>
    <source>
        <strain evidence="9">FDAARGOS_652</strain>
    </source>
</reference>
<dbReference type="Gene3D" id="1.10.220.150">
    <property type="entry name" value="Arf GTPase activating protein"/>
    <property type="match status" value="1"/>
</dbReference>
<dbReference type="InterPro" id="IPR037278">
    <property type="entry name" value="ARFGAP/RecO"/>
</dbReference>
<name>A0A8X7NMN4_CANPA</name>
<comment type="caution">
    <text evidence="9">The sequence shown here is derived from an EMBL/GenBank/DDBJ whole genome shotgun (WGS) entry which is preliminary data.</text>
</comment>
<dbReference type="InterPro" id="IPR001164">
    <property type="entry name" value="ArfGAP_dom"/>
</dbReference>
<keyword evidence="5" id="KW-0343">GTPase activation</keyword>
<dbReference type="SMART" id="SM00105">
    <property type="entry name" value="ArfGap"/>
    <property type="match status" value="1"/>
</dbReference>
<evidence type="ECO:0000256" key="2">
    <source>
        <dbReference type="ARBA" id="ARBA00022771"/>
    </source>
</evidence>
<dbReference type="Pfam" id="PF01412">
    <property type="entry name" value="ArfGap"/>
    <property type="match status" value="1"/>
</dbReference>
<dbReference type="GO" id="GO:0005802">
    <property type="term" value="C:trans-Golgi network"/>
    <property type="evidence" value="ECO:0007669"/>
    <property type="project" value="TreeGrafter"/>
</dbReference>
<gene>
    <name evidence="9" type="ORF">FOB60_001618</name>
</gene>
<evidence type="ECO:0000313" key="10">
    <source>
        <dbReference type="Proteomes" id="UP000590412"/>
    </source>
</evidence>
<dbReference type="Proteomes" id="UP000590412">
    <property type="component" value="Unassembled WGS sequence"/>
</dbReference>
<dbReference type="InterPro" id="IPR027267">
    <property type="entry name" value="AH/BAR_dom_sf"/>
</dbReference>
<keyword evidence="2 4" id="KW-0863">Zinc-finger</keyword>
<dbReference type="CDD" id="cd08204">
    <property type="entry name" value="ArfGap"/>
    <property type="match status" value="1"/>
</dbReference>
<keyword evidence="5" id="KW-0677">Repeat</keyword>
<dbReference type="SUPFAM" id="SSF57863">
    <property type="entry name" value="ArfGap/RecO-like zinc finger"/>
    <property type="match status" value="1"/>
</dbReference>
<dbReference type="GO" id="GO:0008270">
    <property type="term" value="F:zinc ion binding"/>
    <property type="evidence" value="ECO:0007669"/>
    <property type="project" value="UniProtKB-KW"/>
</dbReference>
<feature type="domain" description="PH" evidence="7">
    <location>
        <begin position="535"/>
        <end position="633"/>
    </location>
</feature>
<evidence type="ECO:0000313" key="9">
    <source>
        <dbReference type="EMBL" id="KAF6057063.1"/>
    </source>
</evidence>
<sequence>MDHLSKIAFPYYQVSKANVSLNKLFFTGQDDAESIRVSLREDKSVGEICHQRSESHEAISYIENVDESEKSTYPLLIKVDPHLNKFKLHVSIKTTAGFRDRNLLIVKSSGVNDVSTLRELASDATGSTIDVSKLMCKNLPIEDSVSEFQKLIINDSFDSTTMNDKKISISLWEHDPSSEEYSYLLHFSVWVNKLATVKDHKEETNTTTTPQTKPESKSFSLGDFRREFSFSIEDGPEFRKHLSSLEESIPKMRGNYLNLIEDFRVLESSMRRVASTKSKIVEGINRVVGFNSQLIEAFGFKQDFQRAFVRLFEPFEKNLGFFFDQVCDSKALTKVIDNVPLSQLETTSQSELLQIKKQFEADSKEYYAWMNKYLANEKERPDSKLLSKRKKFELSKFDYLNQLSKISNNQYANNLAEKLFKFMNLPYNKSHPKLMNFAMFSDSANFDLISPNYQIYLFALTRFNSEKYQLRQKIEACQSNEELTNLIRHNSLSYSGSKISTSSHDDNIDEFMITTDNFDLIFADVRPPNESQTGDSDKSGILFVLSGQKNSSWHKEWVVLKDGQLTEYSDWRKGKSPISAPIEIALSSVKAVNYHKRQYCFEILTSSGVRHVFQAFDNDDRNKWVKALHNAGQLVDTKRLEQRFGTTQKKGKKSLGKVLTDFTTKPIIPGDSYDKSVSPVSIVSRDLFAESSHLSLVRNIPDSDNDMCIDCRSTESVEWVSINSLICMCVNCASCHRNIGSHISRVRSLTLDNFSKETEMLLRFVNNRRINEFMEENLSGPRINANTGHEARLNFIRNKYYKKKYLVVLPDVNNLLIKSIQQIQVHDVIKAILCGADVNLNIQIKPSNKEENTVVSIFEYSLRKFMEVDTDDAKVKYFVLSELLVSNGCTNLGSPKSPNANVGLSTEAIEYWKMKCVTLNGFS</sequence>
<dbReference type="EMBL" id="JABWAB010000003">
    <property type="protein sequence ID" value="KAF6057063.1"/>
    <property type="molecule type" value="Genomic_DNA"/>
</dbReference>
<keyword evidence="3 5" id="KW-0862">Zinc</keyword>
<dbReference type="CDD" id="cd07608">
    <property type="entry name" value="BAR_ArfGAP_fungi"/>
    <property type="match status" value="1"/>
</dbReference>
<keyword evidence="5" id="KW-0963">Cytoplasm</keyword>
<organism evidence="9 10">
    <name type="scientific">Candida parapsilosis</name>
    <name type="common">Yeast</name>
    <dbReference type="NCBI Taxonomy" id="5480"/>
    <lineage>
        <taxon>Eukaryota</taxon>
        <taxon>Fungi</taxon>
        <taxon>Dikarya</taxon>
        <taxon>Ascomycota</taxon>
        <taxon>Saccharomycotina</taxon>
        <taxon>Pichiomycetes</taxon>
        <taxon>Debaryomycetaceae</taxon>
        <taxon>Candida/Lodderomyces clade</taxon>
        <taxon>Candida</taxon>
    </lineage>
</organism>
<dbReference type="SUPFAM" id="SSF50729">
    <property type="entry name" value="PH domain-like"/>
    <property type="match status" value="1"/>
</dbReference>
<dbReference type="InterPro" id="IPR045258">
    <property type="entry name" value="ACAP1/2/3-like"/>
</dbReference>
<dbReference type="Pfam" id="PF00169">
    <property type="entry name" value="PH"/>
    <property type="match status" value="1"/>
</dbReference>
<comment type="subcellular location">
    <subcellularLocation>
        <location evidence="5">Cytoplasm</location>
    </subcellularLocation>
</comment>
<dbReference type="InterPro" id="IPR001849">
    <property type="entry name" value="PH_domain"/>
</dbReference>